<accession>A0ABW2CGP4</accession>
<feature type="compositionally biased region" description="Polar residues" evidence="3">
    <location>
        <begin position="351"/>
        <end position="360"/>
    </location>
</feature>
<reference evidence="8" key="1">
    <citation type="journal article" date="2019" name="Int. J. Syst. Evol. Microbiol.">
        <title>The Global Catalogue of Microorganisms (GCM) 10K type strain sequencing project: providing services to taxonomists for standard genome sequencing and annotation.</title>
        <authorList>
            <consortium name="The Broad Institute Genomics Platform"/>
            <consortium name="The Broad Institute Genome Sequencing Center for Infectious Disease"/>
            <person name="Wu L."/>
            <person name="Ma J."/>
        </authorList>
    </citation>
    <scope>NUCLEOTIDE SEQUENCE [LARGE SCALE GENOMIC DNA]</scope>
    <source>
        <strain evidence="8">JCM 3369</strain>
    </source>
</reference>
<comment type="similarity">
    <text evidence="1">Belongs to the peptidase S33 family.</text>
</comment>
<evidence type="ECO:0000259" key="5">
    <source>
        <dbReference type="Pfam" id="PF00561"/>
    </source>
</evidence>
<dbReference type="InterPro" id="IPR000073">
    <property type="entry name" value="AB_hydrolase_1"/>
</dbReference>
<dbReference type="InterPro" id="IPR013595">
    <property type="entry name" value="Pept_S33_TAP-like_C"/>
</dbReference>
<dbReference type="PANTHER" id="PTHR43248">
    <property type="entry name" value="2-SUCCINYL-6-HYDROXY-2,4-CYCLOHEXADIENE-1-CARBOXYLATE SYNTHASE"/>
    <property type="match status" value="1"/>
</dbReference>
<feature type="region of interest" description="Disordered" evidence="3">
    <location>
        <begin position="332"/>
        <end position="366"/>
    </location>
</feature>
<evidence type="ECO:0000256" key="2">
    <source>
        <dbReference type="ARBA" id="ARBA00022801"/>
    </source>
</evidence>
<keyword evidence="4" id="KW-0732">Signal</keyword>
<dbReference type="InterPro" id="IPR029058">
    <property type="entry name" value="AB_hydrolase_fold"/>
</dbReference>
<dbReference type="EMBL" id="JBHSXS010000004">
    <property type="protein sequence ID" value="MFC6880303.1"/>
    <property type="molecule type" value="Genomic_DNA"/>
</dbReference>
<evidence type="ECO:0000256" key="3">
    <source>
        <dbReference type="SAM" id="MobiDB-lite"/>
    </source>
</evidence>
<evidence type="ECO:0000256" key="1">
    <source>
        <dbReference type="ARBA" id="ARBA00010088"/>
    </source>
</evidence>
<evidence type="ECO:0000259" key="6">
    <source>
        <dbReference type="Pfam" id="PF08386"/>
    </source>
</evidence>
<comment type="caution">
    <text evidence="7">The sequence shown here is derived from an EMBL/GenBank/DDBJ whole genome shotgun (WGS) entry which is preliminary data.</text>
</comment>
<dbReference type="Proteomes" id="UP001596380">
    <property type="component" value="Unassembled WGS sequence"/>
</dbReference>
<protein>
    <submittedName>
        <fullName evidence="7">Alpha/beta hydrolase</fullName>
    </submittedName>
</protein>
<dbReference type="RefSeq" id="WP_206681139.1">
    <property type="nucleotide sequence ID" value="NZ_JBHSXE010000001.1"/>
</dbReference>
<feature type="domain" description="Peptidase S33 tripeptidyl aminopeptidase-like C-terminal" evidence="6">
    <location>
        <begin position="415"/>
        <end position="506"/>
    </location>
</feature>
<feature type="signal peptide" evidence="4">
    <location>
        <begin position="1"/>
        <end position="20"/>
    </location>
</feature>
<dbReference type="SUPFAM" id="SSF53474">
    <property type="entry name" value="alpha/beta-Hydrolases"/>
    <property type="match status" value="1"/>
</dbReference>
<evidence type="ECO:0000313" key="7">
    <source>
        <dbReference type="EMBL" id="MFC6880303.1"/>
    </source>
</evidence>
<dbReference type="GO" id="GO:0016787">
    <property type="term" value="F:hydrolase activity"/>
    <property type="evidence" value="ECO:0007669"/>
    <property type="project" value="UniProtKB-KW"/>
</dbReference>
<dbReference type="InterPro" id="IPR051601">
    <property type="entry name" value="Serine_prot/Carboxylest_S33"/>
</dbReference>
<name>A0ABW2CGP4_9ACTN</name>
<feature type="chain" id="PRO_5045693098" evidence="4">
    <location>
        <begin position="21"/>
        <end position="511"/>
    </location>
</feature>
<organism evidence="7 8">
    <name type="scientific">Actinomadura yumaensis</name>
    <dbReference type="NCBI Taxonomy" id="111807"/>
    <lineage>
        <taxon>Bacteria</taxon>
        <taxon>Bacillati</taxon>
        <taxon>Actinomycetota</taxon>
        <taxon>Actinomycetes</taxon>
        <taxon>Streptosporangiales</taxon>
        <taxon>Thermomonosporaceae</taxon>
        <taxon>Actinomadura</taxon>
    </lineage>
</organism>
<dbReference type="Gene3D" id="3.40.50.1820">
    <property type="entry name" value="alpha/beta hydrolase"/>
    <property type="match status" value="1"/>
</dbReference>
<feature type="domain" description="AB hydrolase-1" evidence="5">
    <location>
        <begin position="86"/>
        <end position="287"/>
    </location>
</feature>
<evidence type="ECO:0000256" key="4">
    <source>
        <dbReference type="SAM" id="SignalP"/>
    </source>
</evidence>
<dbReference type="Pfam" id="PF00561">
    <property type="entry name" value="Abhydrolase_1"/>
    <property type="match status" value="1"/>
</dbReference>
<gene>
    <name evidence="7" type="ORF">ACFQKB_11070</name>
</gene>
<proteinExistence type="inferred from homology"/>
<dbReference type="PANTHER" id="PTHR43248:SF30">
    <property type="entry name" value="AB HYDROLASE-1 DOMAIN-CONTAINING PROTEIN"/>
    <property type="match status" value="1"/>
</dbReference>
<sequence length="511" mass="54221">MAGAALAVGAACAIAGTSLAVLSGPAFGTTPTFTPASKGIVWKACANGAECASLRLPVDWARPNGPKFGLALARRKAADPNARAGTMVFGPGGPGDSGVVRVIDGISRFSPEVRRRFDIVSFDPRGVGLSNPVTCSSALLARRPSPLMKSQADFNATLAYNQRLRDDCRARTGPLFDHADTLSMVHDLDAIRAALGDGRLTYHGSSYGTLLGEQYAETYPQRVRAMVLESVVDHSVRGARRFLELQGIAAQDAFDQFVAWCGRTEGCALHGREVRALFADLRAQAERGELLDNKNPGAKLPAVPLVHRVWKNLYGPEWAETANDLAALEKLNSPRAPSGTTPAHGLPQPPASGNATTTPAPVQGKAAKTEADPFAAIFCSDWGLPARDYREYASLTRTMAKVAPDLPYTRPLLAVAGCLGTPRPVSNPQHRLKVRGSAPILLTNGLHDPASGYAWATNVTRQLGRTGTLLTYAGSGHGSTFRGPCMVNATDRYLLTLTLPPRGARCPAVDE</sequence>
<keyword evidence="2 7" id="KW-0378">Hydrolase</keyword>
<keyword evidence="8" id="KW-1185">Reference proteome</keyword>
<evidence type="ECO:0000313" key="8">
    <source>
        <dbReference type="Proteomes" id="UP001596380"/>
    </source>
</evidence>
<dbReference type="Pfam" id="PF08386">
    <property type="entry name" value="Abhydrolase_4"/>
    <property type="match status" value="1"/>
</dbReference>